<dbReference type="EMBL" id="JAUESC010000381">
    <property type="protein sequence ID" value="KAK0589441.1"/>
    <property type="molecule type" value="Genomic_DNA"/>
</dbReference>
<keyword evidence="2 4" id="KW-0103">Bromodomain</keyword>
<keyword evidence="8" id="KW-1185">Reference proteome</keyword>
<dbReference type="InterPro" id="IPR038336">
    <property type="entry name" value="NET_sf"/>
</dbReference>
<dbReference type="InterPro" id="IPR037377">
    <property type="entry name" value="GTE_bromo"/>
</dbReference>
<evidence type="ECO:0000313" key="7">
    <source>
        <dbReference type="EMBL" id="KAK0589441.1"/>
    </source>
</evidence>
<dbReference type="InterPro" id="IPR027353">
    <property type="entry name" value="NET_dom"/>
</dbReference>
<organism evidence="7 8">
    <name type="scientific">Acer saccharum</name>
    <name type="common">Sugar maple</name>
    <dbReference type="NCBI Taxonomy" id="4024"/>
    <lineage>
        <taxon>Eukaryota</taxon>
        <taxon>Viridiplantae</taxon>
        <taxon>Streptophyta</taxon>
        <taxon>Embryophyta</taxon>
        <taxon>Tracheophyta</taxon>
        <taxon>Spermatophyta</taxon>
        <taxon>Magnoliopsida</taxon>
        <taxon>eudicotyledons</taxon>
        <taxon>Gunneridae</taxon>
        <taxon>Pentapetalae</taxon>
        <taxon>rosids</taxon>
        <taxon>malvids</taxon>
        <taxon>Sapindales</taxon>
        <taxon>Sapindaceae</taxon>
        <taxon>Hippocastanoideae</taxon>
        <taxon>Acereae</taxon>
        <taxon>Acer</taxon>
    </lineage>
</organism>
<evidence type="ECO:0000313" key="8">
    <source>
        <dbReference type="Proteomes" id="UP001168877"/>
    </source>
</evidence>
<feature type="compositionally biased region" description="Basic and acidic residues" evidence="5">
    <location>
        <begin position="295"/>
        <end position="306"/>
    </location>
</feature>
<keyword evidence="1" id="KW-0805">Transcription regulation</keyword>
<dbReference type="Gene3D" id="1.20.1270.220">
    <property type="match status" value="1"/>
</dbReference>
<dbReference type="Pfam" id="PF17035">
    <property type="entry name" value="BET"/>
    <property type="match status" value="1"/>
</dbReference>
<dbReference type="AlphaFoldDB" id="A0AA39S322"/>
<dbReference type="Proteomes" id="UP001168877">
    <property type="component" value="Unassembled WGS sequence"/>
</dbReference>
<feature type="region of interest" description="Disordered" evidence="5">
    <location>
        <begin position="123"/>
        <end position="155"/>
    </location>
</feature>
<dbReference type="CDD" id="cd05506">
    <property type="entry name" value="Bromo_plant1"/>
    <property type="match status" value="1"/>
</dbReference>
<dbReference type="Pfam" id="PF00439">
    <property type="entry name" value="Bromodomain"/>
    <property type="match status" value="1"/>
</dbReference>
<dbReference type="InterPro" id="IPR001487">
    <property type="entry name" value="Bromodomain"/>
</dbReference>
<reference evidence="7" key="2">
    <citation type="submission" date="2023-06" db="EMBL/GenBank/DDBJ databases">
        <authorList>
            <person name="Swenson N.G."/>
            <person name="Wegrzyn J.L."/>
            <person name="Mcevoy S.L."/>
        </authorList>
    </citation>
    <scope>NUCLEOTIDE SEQUENCE</scope>
    <source>
        <strain evidence="7">NS2018</strain>
        <tissue evidence="7">Leaf</tissue>
    </source>
</reference>
<reference evidence="7" key="1">
    <citation type="journal article" date="2022" name="Plant J.">
        <title>Strategies of tolerance reflected in two North American maple genomes.</title>
        <authorList>
            <person name="McEvoy S.L."/>
            <person name="Sezen U.U."/>
            <person name="Trouern-Trend A."/>
            <person name="McMahon S.M."/>
            <person name="Schaberg P.G."/>
            <person name="Yang J."/>
            <person name="Wegrzyn J.L."/>
            <person name="Swenson N.G."/>
        </authorList>
    </citation>
    <scope>NUCLEOTIDE SEQUENCE</scope>
    <source>
        <strain evidence="7">NS2018</strain>
    </source>
</reference>
<dbReference type="InterPro" id="IPR036427">
    <property type="entry name" value="Bromodomain-like_sf"/>
</dbReference>
<evidence type="ECO:0000256" key="1">
    <source>
        <dbReference type="ARBA" id="ARBA00023015"/>
    </source>
</evidence>
<dbReference type="PROSITE" id="PS50014">
    <property type="entry name" value="BROMODOMAIN_2"/>
    <property type="match status" value="1"/>
</dbReference>
<accession>A0AA39S322</accession>
<evidence type="ECO:0000259" key="6">
    <source>
        <dbReference type="PROSITE" id="PS50014"/>
    </source>
</evidence>
<feature type="region of interest" description="Disordered" evidence="5">
    <location>
        <begin position="1"/>
        <end position="37"/>
    </location>
</feature>
<feature type="compositionally biased region" description="Low complexity" evidence="5">
    <location>
        <begin position="134"/>
        <end position="148"/>
    </location>
</feature>
<dbReference type="SMART" id="SM00297">
    <property type="entry name" value="BROMO"/>
    <property type="match status" value="1"/>
</dbReference>
<feature type="compositionally biased region" description="Polar residues" evidence="5">
    <location>
        <begin position="58"/>
        <end position="79"/>
    </location>
</feature>
<protein>
    <recommendedName>
        <fullName evidence="6">Bromo domain-containing protein</fullName>
    </recommendedName>
</protein>
<comment type="caution">
    <text evidence="7">The sequence shown here is derived from an EMBL/GenBank/DDBJ whole genome shotgun (WGS) entry which is preliminary data.</text>
</comment>
<proteinExistence type="predicted"/>
<sequence length="408" mass="45674">MASAVLANRSEGNWPTQPKGGSVGGGGPKFMGKVPNPKKRQFRQASEINGCQIDESPAVTQSAASDDASSINRRPNDLNGNNHHVLFGNYISFNVASYSKKELIELKNRLVVELEQIRQFKNRVESPQFRSGSKKSSSAANNKISGNKRPFSSNLSQDLKRLNHDNGKMLKICAQILTKLMKHKYGYLFNSPVDVVGMGLHDYHDIIKNPMDLGTVKSKLNKNLYDSPADFAADVRLTFKNAMTYNPKGHDVYVIGEQLLIRFEELFRPVNEKLGQEEIQEQVCDEDLQANSWNHHREPKEREHPRQPIVAKSEPMRVPPAVPNPSPNPNPPVSTSQLPVRTPSPVRAPPAAKPVKQPKPKAKDPNKREMSMEEKHKLGIGLQSLPQEKMEHVVHIEEEEWESTAGRG</sequence>
<evidence type="ECO:0000256" key="3">
    <source>
        <dbReference type="ARBA" id="ARBA00023163"/>
    </source>
</evidence>
<feature type="region of interest" description="Disordered" evidence="5">
    <location>
        <begin position="50"/>
        <end position="79"/>
    </location>
</feature>
<feature type="region of interest" description="Disordered" evidence="5">
    <location>
        <begin position="292"/>
        <end position="373"/>
    </location>
</feature>
<keyword evidence="3" id="KW-0804">Transcription</keyword>
<evidence type="ECO:0000256" key="2">
    <source>
        <dbReference type="ARBA" id="ARBA00023117"/>
    </source>
</evidence>
<feature type="compositionally biased region" description="Pro residues" evidence="5">
    <location>
        <begin position="317"/>
        <end position="332"/>
    </location>
</feature>
<evidence type="ECO:0000256" key="5">
    <source>
        <dbReference type="SAM" id="MobiDB-lite"/>
    </source>
</evidence>
<dbReference type="Gene3D" id="1.20.920.10">
    <property type="entry name" value="Bromodomain-like"/>
    <property type="match status" value="1"/>
</dbReference>
<gene>
    <name evidence="7" type="ORF">LWI29_014388</name>
</gene>
<feature type="domain" description="Bromo" evidence="6">
    <location>
        <begin position="181"/>
        <end position="253"/>
    </location>
</feature>
<evidence type="ECO:0000256" key="4">
    <source>
        <dbReference type="PROSITE-ProRule" id="PRU00035"/>
    </source>
</evidence>
<dbReference type="SUPFAM" id="SSF47370">
    <property type="entry name" value="Bromodomain"/>
    <property type="match status" value="1"/>
</dbReference>
<feature type="compositionally biased region" description="Basic and acidic residues" evidence="5">
    <location>
        <begin position="361"/>
        <end position="373"/>
    </location>
</feature>
<dbReference type="PRINTS" id="PR00503">
    <property type="entry name" value="BROMODOMAIN"/>
</dbReference>
<dbReference type="PANTHER" id="PTHR45926">
    <property type="entry name" value="OSJNBA0053K19.4 PROTEIN"/>
    <property type="match status" value="1"/>
</dbReference>
<name>A0AA39S322_ACESA</name>